<dbReference type="CDD" id="cd00130">
    <property type="entry name" value="PAS"/>
    <property type="match status" value="1"/>
</dbReference>
<dbReference type="RefSeq" id="WP_091629827.1">
    <property type="nucleotide sequence ID" value="NZ_FOEF01000051.1"/>
</dbReference>
<evidence type="ECO:0000259" key="2">
    <source>
        <dbReference type="Pfam" id="PF08447"/>
    </source>
</evidence>
<protein>
    <submittedName>
        <fullName evidence="3">PAS fold-containing protein</fullName>
    </submittedName>
</protein>
<feature type="region of interest" description="Disordered" evidence="1">
    <location>
        <begin position="1"/>
        <end position="22"/>
    </location>
</feature>
<dbReference type="Gene3D" id="3.30.450.20">
    <property type="entry name" value="PAS domain"/>
    <property type="match status" value="1"/>
</dbReference>
<dbReference type="SUPFAM" id="SSF55785">
    <property type="entry name" value="PYP-like sensor domain (PAS domain)"/>
    <property type="match status" value="1"/>
</dbReference>
<dbReference type="InterPro" id="IPR035965">
    <property type="entry name" value="PAS-like_dom_sf"/>
</dbReference>
<dbReference type="InterPro" id="IPR013655">
    <property type="entry name" value="PAS_fold_3"/>
</dbReference>
<accession>A0A1H8YT04</accession>
<evidence type="ECO:0000313" key="3">
    <source>
        <dbReference type="EMBL" id="SEP54508.1"/>
    </source>
</evidence>
<evidence type="ECO:0000313" key="4">
    <source>
        <dbReference type="Proteomes" id="UP000198582"/>
    </source>
</evidence>
<feature type="domain" description="PAS fold-3" evidence="2">
    <location>
        <begin position="309"/>
        <end position="370"/>
    </location>
</feature>
<dbReference type="EMBL" id="FOEF01000051">
    <property type="protein sequence ID" value="SEP54508.1"/>
    <property type="molecule type" value="Genomic_DNA"/>
</dbReference>
<dbReference type="OrthoDB" id="3610272at2"/>
<sequence length="380" mass="42575">MPPTTGRLELPGPRMTPAPSPDRRHQLQWVVLDARFHLLAVGDSLYRGVSPRATLDPAARRILLPEMGSVAGDGKPRQRNVEAFNRRWTVRALPILGAVSGTPLAMLGCYGPEGTPFPPRPSIGSWEWKVTPPGPDQQVRTYWSDELYDVYGIPKPAAAAQMLSGRAPDTLSWWEGPQYLDELVADHDRPQMRRIVDEFLTASTDALYVHCFTGRNPFTGELRKLRMAGRSEVSEPGETTWFRGTTLNIDHLSPDQNDRVGARDYLDAALALSREAMIGIDTSYEHIYLTTGAFAQLGVRLPPSRWLPKMCHHDDLETLRHMLKQAGERPNDITEPVRVRFRSTDGDWRWLEMAGTGVRRPTGEPYHVLCRVSPADPATS</sequence>
<dbReference type="InterPro" id="IPR000014">
    <property type="entry name" value="PAS"/>
</dbReference>
<dbReference type="AlphaFoldDB" id="A0A1H8YT04"/>
<gene>
    <name evidence="3" type="ORF">SAMN04489732_15110</name>
</gene>
<keyword evidence="4" id="KW-1185">Reference proteome</keyword>
<name>A0A1H8YT04_9PSEU</name>
<proteinExistence type="predicted"/>
<dbReference type="Pfam" id="PF08447">
    <property type="entry name" value="PAS_3"/>
    <property type="match status" value="1"/>
</dbReference>
<evidence type="ECO:0000256" key="1">
    <source>
        <dbReference type="SAM" id="MobiDB-lite"/>
    </source>
</evidence>
<dbReference type="Proteomes" id="UP000198582">
    <property type="component" value="Unassembled WGS sequence"/>
</dbReference>
<reference evidence="3 4" key="1">
    <citation type="submission" date="2016-10" db="EMBL/GenBank/DDBJ databases">
        <authorList>
            <person name="de Groot N.N."/>
        </authorList>
    </citation>
    <scope>NUCLEOTIDE SEQUENCE [LARGE SCALE GENOMIC DNA]</scope>
    <source>
        <strain evidence="3 4">DSM 44993</strain>
    </source>
</reference>
<organism evidence="3 4">
    <name type="scientific">Amycolatopsis saalfeldensis</name>
    <dbReference type="NCBI Taxonomy" id="394193"/>
    <lineage>
        <taxon>Bacteria</taxon>
        <taxon>Bacillati</taxon>
        <taxon>Actinomycetota</taxon>
        <taxon>Actinomycetes</taxon>
        <taxon>Pseudonocardiales</taxon>
        <taxon>Pseudonocardiaceae</taxon>
        <taxon>Amycolatopsis</taxon>
    </lineage>
</organism>